<evidence type="ECO:0000313" key="6">
    <source>
        <dbReference type="EMBL" id="MCQ3828042.1"/>
    </source>
</evidence>
<name>A0ABT1NVW9_9GAMM</name>
<dbReference type="PROSITE" id="PS50043">
    <property type="entry name" value="HTH_LUXR_2"/>
    <property type="match status" value="1"/>
</dbReference>
<evidence type="ECO:0000313" key="7">
    <source>
        <dbReference type="Proteomes" id="UP001205566"/>
    </source>
</evidence>
<dbReference type="EMBL" id="JACASI010000009">
    <property type="protein sequence ID" value="MCQ3828042.1"/>
    <property type="molecule type" value="Genomic_DNA"/>
</dbReference>
<dbReference type="InterPro" id="IPR016032">
    <property type="entry name" value="Sig_transdc_resp-reg_C-effctor"/>
</dbReference>
<dbReference type="PRINTS" id="PR00038">
    <property type="entry name" value="HTHLUXR"/>
</dbReference>
<dbReference type="InterPro" id="IPR036388">
    <property type="entry name" value="WH-like_DNA-bd_sf"/>
</dbReference>
<dbReference type="CDD" id="cd06170">
    <property type="entry name" value="LuxR_C_like"/>
    <property type="match status" value="1"/>
</dbReference>
<accession>A0ABT1NVW9</accession>
<sequence>MLGAGLGAALLKVGDVAREKPELAERRVTATNQTPVATPANPEPVASAGGVPFSRRERQVLEQVAAGATSAEIAERLHISIHTVKNHRKSILRKAGCRNSGQLVSRCAALGLL</sequence>
<dbReference type="RefSeq" id="WP_255872945.1">
    <property type="nucleotide sequence ID" value="NZ_JACASI010000009.1"/>
</dbReference>
<dbReference type="PANTHER" id="PTHR44688">
    <property type="entry name" value="DNA-BINDING TRANSCRIPTIONAL ACTIVATOR DEVR_DOSR"/>
    <property type="match status" value="1"/>
</dbReference>
<dbReference type="SUPFAM" id="SSF46894">
    <property type="entry name" value="C-terminal effector domain of the bipartite response regulators"/>
    <property type="match status" value="1"/>
</dbReference>
<gene>
    <name evidence="6" type="ORF">HXX02_01145</name>
</gene>
<dbReference type="PROSITE" id="PS00622">
    <property type="entry name" value="HTH_LUXR_1"/>
    <property type="match status" value="1"/>
</dbReference>
<evidence type="ECO:0000259" key="5">
    <source>
        <dbReference type="PROSITE" id="PS50043"/>
    </source>
</evidence>
<keyword evidence="2" id="KW-0238">DNA-binding</keyword>
<evidence type="ECO:0000256" key="3">
    <source>
        <dbReference type="ARBA" id="ARBA00023163"/>
    </source>
</evidence>
<dbReference type="PANTHER" id="PTHR44688:SF16">
    <property type="entry name" value="DNA-BINDING TRANSCRIPTIONAL ACTIVATOR DEVR_DOSR"/>
    <property type="match status" value="1"/>
</dbReference>
<dbReference type="InterPro" id="IPR000792">
    <property type="entry name" value="Tscrpt_reg_LuxR_C"/>
</dbReference>
<dbReference type="SMART" id="SM00421">
    <property type="entry name" value="HTH_LUXR"/>
    <property type="match status" value="1"/>
</dbReference>
<evidence type="ECO:0000256" key="2">
    <source>
        <dbReference type="ARBA" id="ARBA00023125"/>
    </source>
</evidence>
<dbReference type="Pfam" id="PF00196">
    <property type="entry name" value="GerE"/>
    <property type="match status" value="1"/>
</dbReference>
<keyword evidence="3" id="KW-0804">Transcription</keyword>
<keyword evidence="7" id="KW-1185">Reference proteome</keyword>
<evidence type="ECO:0000256" key="1">
    <source>
        <dbReference type="ARBA" id="ARBA00023015"/>
    </source>
</evidence>
<organism evidence="6 7">
    <name type="scientific">Microbulbifer elongatus</name>
    <dbReference type="NCBI Taxonomy" id="86173"/>
    <lineage>
        <taxon>Bacteria</taxon>
        <taxon>Pseudomonadati</taxon>
        <taxon>Pseudomonadota</taxon>
        <taxon>Gammaproteobacteria</taxon>
        <taxon>Cellvibrionales</taxon>
        <taxon>Microbulbiferaceae</taxon>
        <taxon>Microbulbifer</taxon>
    </lineage>
</organism>
<keyword evidence="1" id="KW-0805">Transcription regulation</keyword>
<proteinExistence type="predicted"/>
<dbReference type="Proteomes" id="UP001205566">
    <property type="component" value="Unassembled WGS sequence"/>
</dbReference>
<feature type="domain" description="HTH luxR-type" evidence="5">
    <location>
        <begin position="46"/>
        <end position="111"/>
    </location>
</feature>
<comment type="caution">
    <text evidence="6">The sequence shown here is derived from an EMBL/GenBank/DDBJ whole genome shotgun (WGS) entry which is preliminary data.</text>
</comment>
<dbReference type="Gene3D" id="1.10.10.10">
    <property type="entry name" value="Winged helix-like DNA-binding domain superfamily/Winged helix DNA-binding domain"/>
    <property type="match status" value="1"/>
</dbReference>
<protein>
    <submittedName>
        <fullName evidence="6">Helix-turn-helix transcriptional regulator</fullName>
    </submittedName>
</protein>
<feature type="region of interest" description="Disordered" evidence="4">
    <location>
        <begin position="28"/>
        <end position="51"/>
    </location>
</feature>
<reference evidence="6" key="1">
    <citation type="thesis" date="2020" institute="Technische Universitat Dresden" country="Dresden, Germany">
        <title>The Agarolytic System of Microbulbifer elongatus PORT2, Isolated from Batu Karas, Pangandaran West Java Indonesia.</title>
        <authorList>
            <person name="Anggraeni S.R."/>
        </authorList>
    </citation>
    <scope>NUCLEOTIDE SEQUENCE</scope>
    <source>
        <strain evidence="6">PORT2</strain>
    </source>
</reference>
<evidence type="ECO:0000256" key="4">
    <source>
        <dbReference type="SAM" id="MobiDB-lite"/>
    </source>
</evidence>